<feature type="non-terminal residue" evidence="3">
    <location>
        <position position="1"/>
    </location>
</feature>
<evidence type="ECO:0000313" key="4">
    <source>
        <dbReference type="Proteomes" id="UP000437017"/>
    </source>
</evidence>
<evidence type="ECO:0000259" key="2">
    <source>
        <dbReference type="PROSITE" id="PS51316"/>
    </source>
</evidence>
<dbReference type="AlphaFoldDB" id="A0A643BKN0"/>
<protein>
    <recommendedName>
        <fullName evidence="2">Olduvai domain-containing protein</fullName>
    </recommendedName>
</protein>
<dbReference type="InterPro" id="IPR010630">
    <property type="entry name" value="Olduvai_dom"/>
</dbReference>
<dbReference type="EMBL" id="SGJD01018239">
    <property type="protein sequence ID" value="KAB0388556.1"/>
    <property type="molecule type" value="Genomic_DNA"/>
</dbReference>
<evidence type="ECO:0000313" key="3">
    <source>
        <dbReference type="EMBL" id="KAB0388556.1"/>
    </source>
</evidence>
<comment type="caution">
    <text evidence="3">The sequence shown here is derived from an EMBL/GenBank/DDBJ whole genome shotgun (WGS) entry which is preliminary data.</text>
</comment>
<sequence>DSRPISSTGVPNMVLTGITANWKTVVVTQGEELLFRGLGTRAEIRNKSLALPFLPHVTMAVSLGPLSDPRLAKNKQNFQDFPEKFLVSQATAYSLANQLQRYKCEAFKDITESVLGEKLLFEALRLAEKLAEKPTQAESCICPHSLGMFSQKSLIVCHLCILKLYLLSHLGTCDILTRSQARELTQLWRTLWEQHLKDFLIHNDLDNHKGQGFQERLMEGHRLAEHLAHKLSPEIHEDEEDEQAQETLTPSVELQEVEKKEVPQESQDECVLTPSILQGSSDCNQPYSDGKFAFDESEVGPAPDGACGCSHAKEDEIPTDLPGYLAQPSFSFAAFFLHASQTRHLRPQAEAAAPSRVGSSEPVVVVPSWPF</sequence>
<dbReference type="PANTHER" id="PTHR14199">
    <property type="entry name" value="NEUROBLASTOMA BREAKPOINT FAMILY MEMBER 6-LIKE PROTEIN"/>
    <property type="match status" value="1"/>
</dbReference>
<comment type="similarity">
    <text evidence="1">Belongs to the NBPF family.</text>
</comment>
<dbReference type="Pfam" id="PF06758">
    <property type="entry name" value="Olduvai"/>
    <property type="match status" value="1"/>
</dbReference>
<dbReference type="OrthoDB" id="9712954at2759"/>
<keyword evidence="4" id="KW-1185">Reference proteome</keyword>
<dbReference type="InterPro" id="IPR055306">
    <property type="entry name" value="NBPF"/>
</dbReference>
<reference evidence="3 4" key="1">
    <citation type="journal article" date="2019" name="PLoS ONE">
        <title>Genomic analyses reveal an absence of contemporary introgressive admixture between fin whales and blue whales, despite known hybrids.</title>
        <authorList>
            <person name="Westbury M.V."/>
            <person name="Petersen B."/>
            <person name="Lorenzen E.D."/>
        </authorList>
    </citation>
    <scope>NUCLEOTIDE SEQUENCE [LARGE SCALE GENOMIC DNA]</scope>
    <source>
        <strain evidence="3">FinWhale-01</strain>
    </source>
</reference>
<evidence type="ECO:0000256" key="1">
    <source>
        <dbReference type="ARBA" id="ARBA00038417"/>
    </source>
</evidence>
<gene>
    <name evidence="3" type="ORF">E2I00_014376</name>
</gene>
<name>A0A643BKN0_BALPH</name>
<dbReference type="SMART" id="SM01148">
    <property type="entry name" value="DUF1220"/>
    <property type="match status" value="1"/>
</dbReference>
<dbReference type="PANTHER" id="PTHR14199:SF29">
    <property type="entry name" value="NEUROBLASTOMA BREAKPOINT FAMILY MEMBER 4-RELATED"/>
    <property type="match status" value="1"/>
</dbReference>
<dbReference type="Proteomes" id="UP000437017">
    <property type="component" value="Unassembled WGS sequence"/>
</dbReference>
<feature type="domain" description="Olduvai" evidence="2">
    <location>
        <begin position="234"/>
        <end position="322"/>
    </location>
</feature>
<accession>A0A643BKN0</accession>
<dbReference type="PROSITE" id="PS51316">
    <property type="entry name" value="ODV"/>
    <property type="match status" value="1"/>
</dbReference>
<organism evidence="3 4">
    <name type="scientific">Balaenoptera physalus</name>
    <name type="common">Fin whale</name>
    <name type="synonym">Balaena physalus</name>
    <dbReference type="NCBI Taxonomy" id="9770"/>
    <lineage>
        <taxon>Eukaryota</taxon>
        <taxon>Metazoa</taxon>
        <taxon>Chordata</taxon>
        <taxon>Craniata</taxon>
        <taxon>Vertebrata</taxon>
        <taxon>Euteleostomi</taxon>
        <taxon>Mammalia</taxon>
        <taxon>Eutheria</taxon>
        <taxon>Laurasiatheria</taxon>
        <taxon>Artiodactyla</taxon>
        <taxon>Whippomorpha</taxon>
        <taxon>Cetacea</taxon>
        <taxon>Mysticeti</taxon>
        <taxon>Balaenopteridae</taxon>
        <taxon>Balaenoptera</taxon>
    </lineage>
</organism>
<proteinExistence type="inferred from homology"/>